<dbReference type="InterPro" id="IPR050839">
    <property type="entry name" value="Rho-assoc_Ser/Thr_Kinase"/>
</dbReference>
<dbReference type="PROSITE" id="PS00107">
    <property type="entry name" value="PROTEIN_KINASE_ATP"/>
    <property type="match status" value="1"/>
</dbReference>
<evidence type="ECO:0000256" key="7">
    <source>
        <dbReference type="ARBA" id="ARBA00022771"/>
    </source>
</evidence>
<evidence type="ECO:0000256" key="16">
    <source>
        <dbReference type="SAM" id="MobiDB-lite"/>
    </source>
</evidence>
<feature type="domain" description="Protein kinase" evidence="17">
    <location>
        <begin position="74"/>
        <end position="356"/>
    </location>
</feature>
<feature type="binding site" evidence="14">
    <location>
        <position position="103"/>
    </location>
    <ligand>
        <name>ATP</name>
        <dbReference type="ChEBI" id="CHEBI:30616"/>
    </ligand>
</feature>
<dbReference type="SUPFAM" id="SSF90257">
    <property type="entry name" value="Myosin rod fragments"/>
    <property type="match status" value="1"/>
</dbReference>
<sequence>MCSTENLPLNELEKQLIDPNSDFYLENILDVITSLVADCNYPSASNSRTVQSFLKRYRRVAELIEARRTKYVDFELIKVIGQGGFGRVELVRHKRTRRVYAMKMMSKQHLLDHSQSGYWEERDVMVHASSEWLVACHHAFLDKDNVYLCMEYMPGGDLYYWLEKYDTFNETQVRFYLAETVLALEALHNLRFIHRDLKPDNMLLDARGHLKLADFGSCVQADAEGYHYCSSPIGTPDYISPEMLNCQSKAGKIGPECDWWALGIIAYEMLFGEPAFYGQSLVETYSRILSHEKSLKIPTDADPISKEVESLIRAFLKPAATRLGSLAGVRAEDPSLKDASAAVVAATAQVKAHPFFASVVWHQLRSQDAPIQPVVNSETDTSNINFDERDLSSDSGLGKLPQSSGAFAPKKLPAPAYFTGNNLSFAGYTFNRDHVYLRNMNGLNENGVNSLSANQKEKAETQAKLTAFESQVNELKTIIQSLEKQNARDQVSIEDGQKRLEKSVTELNQIKQTKTEMEKTLADITNKLGASQSERDRLLADVNKIQKQYETAVENLEAERKKLCSIQDEKTNLSSEIGELKQQLYDQQVEMANRLKAKEVARNVASSESKRTEKHEAEQRELIASYESRIGDLLAENQEARQKATVLVNEATNLRRNFSEQIAELTDQLQTAQHFCHFYETQCLESKVAIEDLERRLECAENELSALRANLEGAINSRRATEDLLVAQKSALAVARVEQRSLQEQAENAQRQANSEISRLSTLADQRLAELNDVSKQLDEMRNHCAEEEHNNRMLTEQICKLQKDSEQRKQNIDVVVDKLYREVEGRLNPAAGRMRAKKHNNAAYQQLEKSYKNLEAKKKQQSEDFSRTIEQYKRDLAERNSMITSLTEELQVKDKDIDRLNSLVHQLYARLDQTNPSHSTPVRKNGSSLSPAAGDQGGEGLTVSTPSSGQRSPIGSVKDLAVGNEVTDVKLNEFFSTVLEDVVDVDGKGRGRNKLTWLPKYAVLKAFVLAFYVSRGDKELGAGPVEEIPLCQVMHVREATELDLIHAKKEDVIRTIQVFYHQEDTPTCNANGDTLSVDPNTSMVSVRTVSSGSGSNQTDIRWLDHVFHPMRFRSNTLCDYCNRPCSDILSPPPALQCIKCRMCVHLEHVDKHQKFASCVKSAQVRYLRMPSKEKKVQWIQHLLDLCKRLRELQQNPEKLLKSGLSSLASAAGGVANIGTTSAAKPLYRSMRAGSIGPAMLSSASSIWTRAEHRSHFQSSFKHRNSRHAQPSGAKSPNRSASPNSPTSPL</sequence>
<dbReference type="GO" id="GO:0004674">
    <property type="term" value="F:protein serine/threonine kinase activity"/>
    <property type="evidence" value="ECO:0007669"/>
    <property type="project" value="UniProtKB-KW"/>
</dbReference>
<evidence type="ECO:0000256" key="10">
    <source>
        <dbReference type="ARBA" id="ARBA00022840"/>
    </source>
</evidence>
<evidence type="ECO:0000256" key="3">
    <source>
        <dbReference type="ARBA" id="ARBA00022553"/>
    </source>
</evidence>
<dbReference type="InterPro" id="IPR017441">
    <property type="entry name" value="Protein_kinase_ATP_BS"/>
</dbReference>
<evidence type="ECO:0000259" key="18">
    <source>
        <dbReference type="PROSITE" id="PS50081"/>
    </source>
</evidence>
<dbReference type="InterPro" id="IPR011009">
    <property type="entry name" value="Kinase-like_dom_sf"/>
</dbReference>
<keyword evidence="7" id="KW-0863">Zinc-finger</keyword>
<feature type="compositionally biased region" description="Polar residues" evidence="16">
    <location>
        <begin position="943"/>
        <end position="954"/>
    </location>
</feature>
<dbReference type="Gene3D" id="3.30.60.20">
    <property type="match status" value="1"/>
</dbReference>
<evidence type="ECO:0000256" key="9">
    <source>
        <dbReference type="ARBA" id="ARBA00022833"/>
    </source>
</evidence>
<dbReference type="InterPro" id="IPR046349">
    <property type="entry name" value="C1-like_sf"/>
</dbReference>
<dbReference type="Proteomes" id="UP001497525">
    <property type="component" value="Unassembled WGS sequence"/>
</dbReference>
<evidence type="ECO:0000256" key="2">
    <source>
        <dbReference type="ARBA" id="ARBA00022527"/>
    </source>
</evidence>
<dbReference type="SUPFAM" id="SSF57889">
    <property type="entry name" value="Cysteine-rich domain"/>
    <property type="match status" value="1"/>
</dbReference>
<keyword evidence="8" id="KW-0418">Kinase</keyword>
<keyword evidence="5" id="KW-0479">Metal-binding</keyword>
<dbReference type="PANTHER" id="PTHR22988">
    <property type="entry name" value="MYOTONIC DYSTROPHY S/T KINASE-RELATED"/>
    <property type="match status" value="1"/>
</dbReference>
<keyword evidence="3" id="KW-0597">Phosphoprotein</keyword>
<dbReference type="GO" id="GO:0008270">
    <property type="term" value="F:zinc ion binding"/>
    <property type="evidence" value="ECO:0007669"/>
    <property type="project" value="UniProtKB-KW"/>
</dbReference>
<organism evidence="20 21">
    <name type="scientific">Calicophoron daubneyi</name>
    <name type="common">Rumen fluke</name>
    <name type="synonym">Paramphistomum daubneyi</name>
    <dbReference type="NCBI Taxonomy" id="300641"/>
    <lineage>
        <taxon>Eukaryota</taxon>
        <taxon>Metazoa</taxon>
        <taxon>Spiralia</taxon>
        <taxon>Lophotrochozoa</taxon>
        <taxon>Platyhelminthes</taxon>
        <taxon>Trematoda</taxon>
        <taxon>Digenea</taxon>
        <taxon>Plagiorchiida</taxon>
        <taxon>Pronocephalata</taxon>
        <taxon>Paramphistomoidea</taxon>
        <taxon>Paramphistomidae</taxon>
        <taxon>Calicophoron</taxon>
    </lineage>
</organism>
<dbReference type="PROSITE" id="PS00108">
    <property type="entry name" value="PROTEIN_KINASE_ST"/>
    <property type="match status" value="1"/>
</dbReference>
<evidence type="ECO:0000256" key="1">
    <source>
        <dbReference type="ARBA" id="ARBA00012513"/>
    </source>
</evidence>
<comment type="catalytic activity">
    <reaction evidence="12">
        <text>L-threonyl-[protein] + ATP = O-phospho-L-threonyl-[protein] + ADP + H(+)</text>
        <dbReference type="Rhea" id="RHEA:46608"/>
        <dbReference type="Rhea" id="RHEA-COMP:11060"/>
        <dbReference type="Rhea" id="RHEA-COMP:11605"/>
        <dbReference type="ChEBI" id="CHEBI:15378"/>
        <dbReference type="ChEBI" id="CHEBI:30013"/>
        <dbReference type="ChEBI" id="CHEBI:30616"/>
        <dbReference type="ChEBI" id="CHEBI:61977"/>
        <dbReference type="ChEBI" id="CHEBI:456216"/>
        <dbReference type="EC" id="2.7.11.1"/>
    </reaction>
</comment>
<dbReference type="InterPro" id="IPR011993">
    <property type="entry name" value="PH-like_dom_sf"/>
</dbReference>
<evidence type="ECO:0000256" key="14">
    <source>
        <dbReference type="PROSITE-ProRule" id="PRU10141"/>
    </source>
</evidence>
<comment type="caution">
    <text evidence="20">The sequence shown here is derived from an EMBL/GenBank/DDBJ whole genome shotgun (WGS) entry which is preliminary data.</text>
</comment>
<dbReference type="EC" id="2.7.11.1" evidence="1"/>
<feature type="coiled-coil region" evidence="15">
    <location>
        <begin position="458"/>
        <end position="566"/>
    </location>
</feature>
<dbReference type="Gene3D" id="2.30.29.30">
    <property type="entry name" value="Pleckstrin-homology domain (PH domain)/Phosphotyrosine-binding domain (PTB)"/>
    <property type="match status" value="1"/>
</dbReference>
<dbReference type="GO" id="GO:0005737">
    <property type="term" value="C:cytoplasm"/>
    <property type="evidence" value="ECO:0007669"/>
    <property type="project" value="TreeGrafter"/>
</dbReference>
<feature type="domain" description="Phorbol-ester/DAG-type" evidence="18">
    <location>
        <begin position="1105"/>
        <end position="1159"/>
    </location>
</feature>
<feature type="compositionally biased region" description="Polar residues" evidence="16">
    <location>
        <begin position="1273"/>
        <end position="1290"/>
    </location>
</feature>
<evidence type="ECO:0000256" key="15">
    <source>
        <dbReference type="SAM" id="Coils"/>
    </source>
</evidence>
<evidence type="ECO:0000256" key="5">
    <source>
        <dbReference type="ARBA" id="ARBA00022723"/>
    </source>
</evidence>
<dbReference type="GO" id="GO:0031032">
    <property type="term" value="P:actomyosin structure organization"/>
    <property type="evidence" value="ECO:0007669"/>
    <property type="project" value="TreeGrafter"/>
</dbReference>
<evidence type="ECO:0000256" key="12">
    <source>
        <dbReference type="ARBA" id="ARBA00047899"/>
    </source>
</evidence>
<dbReference type="SMART" id="SM00220">
    <property type="entry name" value="S_TKc"/>
    <property type="match status" value="1"/>
</dbReference>
<evidence type="ECO:0000313" key="20">
    <source>
        <dbReference type="EMBL" id="CAL5140044.1"/>
    </source>
</evidence>
<reference evidence="20" key="1">
    <citation type="submission" date="2024-06" db="EMBL/GenBank/DDBJ databases">
        <authorList>
            <person name="Liu X."/>
            <person name="Lenzi L."/>
            <person name="Haldenby T S."/>
            <person name="Uol C."/>
        </authorList>
    </citation>
    <scope>NUCLEOTIDE SEQUENCE</scope>
</reference>
<dbReference type="InterPro" id="IPR002219">
    <property type="entry name" value="PKC_DAG/PE"/>
</dbReference>
<dbReference type="InterPro" id="IPR000961">
    <property type="entry name" value="AGC-kinase_C"/>
</dbReference>
<keyword evidence="11 15" id="KW-0175">Coiled coil</keyword>
<dbReference type="Gene3D" id="3.30.200.20">
    <property type="entry name" value="Phosphorylase Kinase, domain 1"/>
    <property type="match status" value="1"/>
</dbReference>
<evidence type="ECO:0000256" key="4">
    <source>
        <dbReference type="ARBA" id="ARBA00022679"/>
    </source>
</evidence>
<gene>
    <name evidence="20" type="ORF">CDAUBV1_LOCUS15214</name>
</gene>
<dbReference type="SMART" id="SM00109">
    <property type="entry name" value="C1"/>
    <property type="match status" value="1"/>
</dbReference>
<dbReference type="CDD" id="cd20813">
    <property type="entry name" value="C1_ROCK"/>
    <property type="match status" value="1"/>
</dbReference>
<dbReference type="FunFam" id="1.10.510.10:FF:000024">
    <property type="entry name" value="Probable serine/threonine-protein kinase cot-1"/>
    <property type="match status" value="1"/>
</dbReference>
<feature type="region of interest" description="Disordered" evidence="16">
    <location>
        <begin position="375"/>
        <end position="396"/>
    </location>
</feature>
<proteinExistence type="predicted"/>
<evidence type="ECO:0000259" key="19">
    <source>
        <dbReference type="PROSITE" id="PS51285"/>
    </source>
</evidence>
<dbReference type="GO" id="GO:0005856">
    <property type="term" value="C:cytoskeleton"/>
    <property type="evidence" value="ECO:0007669"/>
    <property type="project" value="TreeGrafter"/>
</dbReference>
<evidence type="ECO:0000256" key="13">
    <source>
        <dbReference type="ARBA" id="ARBA00048679"/>
    </source>
</evidence>
<feature type="domain" description="AGC-kinase C-terminal" evidence="19">
    <location>
        <begin position="357"/>
        <end position="440"/>
    </location>
</feature>
<dbReference type="PANTHER" id="PTHR22988:SF71">
    <property type="entry name" value="CITRON RHO-INTERACTING KINASE"/>
    <property type="match status" value="1"/>
</dbReference>
<dbReference type="InterPro" id="IPR000719">
    <property type="entry name" value="Prot_kinase_dom"/>
</dbReference>
<dbReference type="PROSITE" id="PS50081">
    <property type="entry name" value="ZF_DAG_PE_2"/>
    <property type="match status" value="1"/>
</dbReference>
<keyword evidence="6 14" id="KW-0547">Nucleotide-binding</keyword>
<evidence type="ECO:0000259" key="17">
    <source>
        <dbReference type="PROSITE" id="PS50011"/>
    </source>
</evidence>
<keyword evidence="4" id="KW-0808">Transferase</keyword>
<dbReference type="Pfam" id="PF00069">
    <property type="entry name" value="Pkinase"/>
    <property type="match status" value="1"/>
</dbReference>
<feature type="region of interest" description="Disordered" evidence="16">
    <location>
        <begin position="912"/>
        <end position="957"/>
    </location>
</feature>
<evidence type="ECO:0000256" key="11">
    <source>
        <dbReference type="ARBA" id="ARBA00023054"/>
    </source>
</evidence>
<name>A0AAV2TV12_CALDB</name>
<feature type="compositionally biased region" description="Polar residues" evidence="16">
    <location>
        <begin position="375"/>
        <end position="385"/>
    </location>
</feature>
<dbReference type="GO" id="GO:0005524">
    <property type="term" value="F:ATP binding"/>
    <property type="evidence" value="ECO:0007669"/>
    <property type="project" value="UniProtKB-UniRule"/>
</dbReference>
<dbReference type="Gene3D" id="1.10.510.10">
    <property type="entry name" value="Transferase(Phosphotransferase) domain 1"/>
    <property type="match status" value="1"/>
</dbReference>
<feature type="coiled-coil region" evidence="15">
    <location>
        <begin position="623"/>
        <end position="798"/>
    </location>
</feature>
<evidence type="ECO:0000256" key="8">
    <source>
        <dbReference type="ARBA" id="ARBA00022777"/>
    </source>
</evidence>
<feature type="compositionally biased region" description="Polar residues" evidence="16">
    <location>
        <begin position="913"/>
        <end position="931"/>
    </location>
</feature>
<comment type="catalytic activity">
    <reaction evidence="13">
        <text>L-seryl-[protein] + ATP = O-phospho-L-seryl-[protein] + ADP + H(+)</text>
        <dbReference type="Rhea" id="RHEA:17989"/>
        <dbReference type="Rhea" id="RHEA-COMP:9863"/>
        <dbReference type="Rhea" id="RHEA-COMP:11604"/>
        <dbReference type="ChEBI" id="CHEBI:15378"/>
        <dbReference type="ChEBI" id="CHEBI:29999"/>
        <dbReference type="ChEBI" id="CHEBI:30616"/>
        <dbReference type="ChEBI" id="CHEBI:83421"/>
        <dbReference type="ChEBI" id="CHEBI:456216"/>
        <dbReference type="EC" id="2.7.11.1"/>
    </reaction>
</comment>
<evidence type="ECO:0000313" key="21">
    <source>
        <dbReference type="Proteomes" id="UP001497525"/>
    </source>
</evidence>
<protein>
    <recommendedName>
        <fullName evidence="1">non-specific serine/threonine protein kinase</fullName>
        <ecNumber evidence="1">2.7.11.1</ecNumber>
    </recommendedName>
</protein>
<keyword evidence="10 14" id="KW-0067">ATP-binding</keyword>
<evidence type="ECO:0000256" key="6">
    <source>
        <dbReference type="ARBA" id="ARBA00022741"/>
    </source>
</evidence>
<keyword evidence="2" id="KW-0723">Serine/threonine-protein kinase</keyword>
<feature type="region of interest" description="Disordered" evidence="16">
    <location>
        <begin position="1255"/>
        <end position="1290"/>
    </location>
</feature>
<feature type="coiled-coil region" evidence="15">
    <location>
        <begin position="838"/>
        <end position="890"/>
    </location>
</feature>
<dbReference type="EMBL" id="CAXLJL010000689">
    <property type="protein sequence ID" value="CAL5140044.1"/>
    <property type="molecule type" value="Genomic_DNA"/>
</dbReference>
<dbReference type="SMART" id="SM00133">
    <property type="entry name" value="S_TK_X"/>
    <property type="match status" value="1"/>
</dbReference>
<accession>A0AAV2TV12</accession>
<keyword evidence="9" id="KW-0862">Zinc</keyword>
<dbReference type="PROSITE" id="PS50011">
    <property type="entry name" value="PROTEIN_KINASE_DOM"/>
    <property type="match status" value="1"/>
</dbReference>
<dbReference type="PROSITE" id="PS51285">
    <property type="entry name" value="AGC_KINASE_CTER"/>
    <property type="match status" value="1"/>
</dbReference>
<dbReference type="InterPro" id="IPR008271">
    <property type="entry name" value="Ser/Thr_kinase_AS"/>
</dbReference>
<dbReference type="SUPFAM" id="SSF56112">
    <property type="entry name" value="Protein kinase-like (PK-like)"/>
    <property type="match status" value="1"/>
</dbReference>